<feature type="domain" description="F-box" evidence="1">
    <location>
        <begin position="112"/>
        <end position="158"/>
    </location>
</feature>
<dbReference type="Gramene" id="C.cajan_07325.t">
    <property type="protein sequence ID" value="C.cajan_07325.t"/>
    <property type="gene ID" value="C.cajan_07325"/>
</dbReference>
<evidence type="ECO:0000313" key="3">
    <source>
        <dbReference type="Proteomes" id="UP000075243"/>
    </source>
</evidence>
<evidence type="ECO:0000259" key="1">
    <source>
        <dbReference type="PROSITE" id="PS50181"/>
    </source>
</evidence>
<dbReference type="InterPro" id="IPR057039">
    <property type="entry name" value="At5g52880_ARM"/>
</dbReference>
<proteinExistence type="predicted"/>
<name>A0A151U6A0_CAJCA</name>
<dbReference type="Gene3D" id="1.20.1280.50">
    <property type="match status" value="1"/>
</dbReference>
<dbReference type="EMBL" id="CM003604">
    <property type="protein sequence ID" value="KYP74835.1"/>
    <property type="molecule type" value="Genomic_DNA"/>
</dbReference>
<dbReference type="OMA" id="LWAYPRR"/>
<dbReference type="GO" id="GO:0005737">
    <property type="term" value="C:cytoplasm"/>
    <property type="evidence" value="ECO:0007669"/>
    <property type="project" value="EnsemblPlants"/>
</dbReference>
<dbReference type="SUPFAM" id="SSF81383">
    <property type="entry name" value="F-box domain"/>
    <property type="match status" value="1"/>
</dbReference>
<dbReference type="InterPro" id="IPR036047">
    <property type="entry name" value="F-box-like_dom_sf"/>
</dbReference>
<keyword evidence="3" id="KW-1185">Reference proteome</keyword>
<organism evidence="2 3">
    <name type="scientific">Cajanus cajan</name>
    <name type="common">Pigeon pea</name>
    <name type="synonym">Cajanus indicus</name>
    <dbReference type="NCBI Taxonomy" id="3821"/>
    <lineage>
        <taxon>Eukaryota</taxon>
        <taxon>Viridiplantae</taxon>
        <taxon>Streptophyta</taxon>
        <taxon>Embryophyta</taxon>
        <taxon>Tracheophyta</taxon>
        <taxon>Spermatophyta</taxon>
        <taxon>Magnoliopsida</taxon>
        <taxon>eudicotyledons</taxon>
        <taxon>Gunneridae</taxon>
        <taxon>Pentapetalae</taxon>
        <taxon>rosids</taxon>
        <taxon>fabids</taxon>
        <taxon>Fabales</taxon>
        <taxon>Fabaceae</taxon>
        <taxon>Papilionoideae</taxon>
        <taxon>50 kb inversion clade</taxon>
        <taxon>NPAAA clade</taxon>
        <taxon>indigoferoid/millettioid clade</taxon>
        <taxon>Phaseoleae</taxon>
        <taxon>Cajanus</taxon>
    </lineage>
</organism>
<dbReference type="AlphaFoldDB" id="A0A151U6A0"/>
<dbReference type="SMART" id="SM00256">
    <property type="entry name" value="FBOX"/>
    <property type="match status" value="1"/>
</dbReference>
<reference evidence="2 3" key="1">
    <citation type="journal article" date="2012" name="Nat. Biotechnol.">
        <title>Draft genome sequence of pigeonpea (Cajanus cajan), an orphan legume crop of resource-poor farmers.</title>
        <authorList>
            <person name="Varshney R.K."/>
            <person name="Chen W."/>
            <person name="Li Y."/>
            <person name="Bharti A.K."/>
            <person name="Saxena R.K."/>
            <person name="Schlueter J.A."/>
            <person name="Donoghue M.T."/>
            <person name="Azam S."/>
            <person name="Fan G."/>
            <person name="Whaley A.M."/>
            <person name="Farmer A.D."/>
            <person name="Sheridan J."/>
            <person name="Iwata A."/>
            <person name="Tuteja R."/>
            <person name="Penmetsa R.V."/>
            <person name="Wu W."/>
            <person name="Upadhyaya H.D."/>
            <person name="Yang S.P."/>
            <person name="Shah T."/>
            <person name="Saxena K.B."/>
            <person name="Michael T."/>
            <person name="McCombie W.R."/>
            <person name="Yang B."/>
            <person name="Zhang G."/>
            <person name="Yang H."/>
            <person name="Wang J."/>
            <person name="Spillane C."/>
            <person name="Cook D.R."/>
            <person name="May G.D."/>
            <person name="Xu X."/>
            <person name="Jackson S.A."/>
        </authorList>
    </citation>
    <scope>NUCLEOTIDE SEQUENCE [LARGE SCALE GENOMIC DNA]</scope>
    <source>
        <strain evidence="3">cv. Asha</strain>
    </source>
</reference>
<evidence type="ECO:0000313" key="2">
    <source>
        <dbReference type="EMBL" id="KYP74835.1"/>
    </source>
</evidence>
<gene>
    <name evidence="2" type="ORF">KK1_007528</name>
</gene>
<dbReference type="InterPro" id="IPR001810">
    <property type="entry name" value="F-box_dom"/>
</dbReference>
<dbReference type="STRING" id="3821.A0A151U6A0"/>
<dbReference type="Pfam" id="PF12937">
    <property type="entry name" value="F-box-like"/>
    <property type="match status" value="1"/>
</dbReference>
<dbReference type="PANTHER" id="PTHR47744">
    <property type="entry name" value="OS05G0526300 PROTEIN"/>
    <property type="match status" value="1"/>
</dbReference>
<dbReference type="Proteomes" id="UP000075243">
    <property type="component" value="Chromosome 2"/>
</dbReference>
<dbReference type="Pfam" id="PF24104">
    <property type="entry name" value="At5g52880_ARM"/>
    <property type="match status" value="1"/>
</dbReference>
<accession>A0A151U6A0</accession>
<dbReference type="PROSITE" id="PS50181">
    <property type="entry name" value="FBOX"/>
    <property type="match status" value="1"/>
</dbReference>
<dbReference type="PANTHER" id="PTHR47744:SF1">
    <property type="entry name" value="OS05G0526300 PROTEIN"/>
    <property type="match status" value="1"/>
</dbReference>
<protein>
    <submittedName>
        <fullName evidence="2">F-box protein At5g52880 family</fullName>
    </submittedName>
</protein>
<sequence>MSDPLERYEKLGLRESLPKPYRYPIACQELSFILREAFHQFTKYLQSIVFQDTLSAFRLLPEIQTQSAVSAVHILLQSVEAALPKQKRNVAVKEFKRAMVVHKRRCKAHQVEKGSLQLPQDILVHIFSFLDMKSFVSAGLVCGSWNIAANDNQLWEMQYVSLYGNGAKQQPVKLVESRNDRLLHEPIDNTKVIANWKEAVKGAYTGALSRKLTTNRGYCGHCKSVVWLNNAKCPNVHSGISEIQDIKPVTAFQVVEYLLDDSISITSSSDSDSDSEEGPISRLWAYPKHIRKLSI</sequence>